<evidence type="ECO:0000313" key="2">
    <source>
        <dbReference type="EMBL" id="EQB60749.1"/>
    </source>
</evidence>
<dbReference type="HOGENOM" id="CLU_990765_0_0_1"/>
<evidence type="ECO:0000313" key="3">
    <source>
        <dbReference type="EMBL" id="EQB62156.1"/>
    </source>
</evidence>
<accession>T0MGB3</accession>
<reference evidence="3" key="1">
    <citation type="submission" date="2012-12" db="EMBL/GenBank/DDBJ databases">
        <authorList>
            <person name="Chen Y.P."/>
            <person name="Pettis J.S."/>
            <person name="Zhao Y."/>
            <person name="Liu X."/>
            <person name="Tallon L.J."/>
            <person name="Sadzewicz L.D."/>
            <person name="Li R."/>
            <person name="Zheng H."/>
            <person name="Huang S."/>
            <person name="Zhang X."/>
            <person name="Hamilton M.C."/>
            <person name="Pernal S.F."/>
            <person name="Melathopoulos A.P."/>
            <person name="Yan X."/>
            <person name="Evans J.D."/>
        </authorList>
    </citation>
    <scope>NUCLEOTIDE SEQUENCE</scope>
    <source>
        <strain evidence="3">BRL 01</strain>
    </source>
</reference>
<dbReference type="EMBL" id="KE647242">
    <property type="protein sequence ID" value="EQB60749.1"/>
    <property type="molecule type" value="Genomic_DNA"/>
</dbReference>
<keyword evidence="4" id="KW-1185">Reference proteome</keyword>
<dbReference type="AlphaFoldDB" id="T0MGB3"/>
<dbReference type="EMBL" id="KE646967">
    <property type="protein sequence ID" value="EQB62156.1"/>
    <property type="molecule type" value="Genomic_DNA"/>
</dbReference>
<name>T0MGB3_9MICR</name>
<protein>
    <submittedName>
        <fullName evidence="3">Uncharacterized protein</fullName>
    </submittedName>
</protein>
<reference evidence="3 4" key="2">
    <citation type="journal article" date="2013" name="BMC Genomics">
        <title>Genome sequencing and comparative genomics of honey bee microsporidia, Nosema apis reveal novel insights into host-parasite interactions.</title>
        <authorList>
            <person name="Chen Yp."/>
            <person name="Pettis J.S."/>
            <person name="Zhao Y."/>
            <person name="Liu X."/>
            <person name="Tallon L.J."/>
            <person name="Sadzewicz L.D."/>
            <person name="Li R."/>
            <person name="Zheng H."/>
            <person name="Huang S."/>
            <person name="Zhang X."/>
            <person name="Hamilton M.C."/>
            <person name="Pernal S.F."/>
            <person name="Melathopoulos A.P."/>
            <person name="Yan X."/>
            <person name="Evans J.D."/>
        </authorList>
    </citation>
    <scope>NUCLEOTIDE SEQUENCE [LARGE SCALE GENOMIC DNA]</scope>
    <source>
        <strain evidence="3 4">BRL 01</strain>
    </source>
</reference>
<organism evidence="3 4">
    <name type="scientific">Vairimorpha apis BRL 01</name>
    <dbReference type="NCBI Taxonomy" id="1037528"/>
    <lineage>
        <taxon>Eukaryota</taxon>
        <taxon>Fungi</taxon>
        <taxon>Fungi incertae sedis</taxon>
        <taxon>Microsporidia</taxon>
        <taxon>Nosematidae</taxon>
        <taxon>Vairimorpha</taxon>
    </lineage>
</organism>
<evidence type="ECO:0000313" key="4">
    <source>
        <dbReference type="Proteomes" id="UP000053780"/>
    </source>
</evidence>
<evidence type="ECO:0000256" key="1">
    <source>
        <dbReference type="SAM" id="Coils"/>
    </source>
</evidence>
<keyword evidence="1" id="KW-0175">Coiled coil</keyword>
<feature type="coiled-coil region" evidence="1">
    <location>
        <begin position="1"/>
        <end position="38"/>
    </location>
</feature>
<dbReference type="VEuPathDB" id="MicrosporidiaDB:NAPIS_ORF00258"/>
<sequence>MNEVEEDRKKKQNLINRKHELQNNLKNLIKNNLQSIKNILYLYKTEQMELPTSWAFDLVNTNLQNWIFECETNLKNIFIKNCIFLEELPDCKNENKTNDIYTALVYYFMLKERLNYKVTFNKTDFYIYYNLNTGELKTENFLFSINKSKSNDSNELFYKNFIINSSLEEVEKRKSFLKFEISFFEIKKIENRDEKYLKKFISYEYMKDKNIVPVLNLNKTAIESILLYVNEILKREISVFKKTLLVNILLILYPEIKKSLDISYFKKYKEYYFLKWIELND</sequence>
<dbReference type="VEuPathDB" id="MicrosporidiaDB:NAPIS_ORF01690"/>
<proteinExistence type="predicted"/>
<gene>
    <name evidence="3" type="ORF">NAPIS_ORF00258</name>
    <name evidence="2" type="ORF">NAPIS_ORF01690</name>
</gene>
<dbReference type="Proteomes" id="UP000053780">
    <property type="component" value="Unassembled WGS sequence"/>
</dbReference>